<evidence type="ECO:0000313" key="5">
    <source>
        <dbReference type="Proteomes" id="UP001204615"/>
    </source>
</evidence>
<evidence type="ECO:0000256" key="2">
    <source>
        <dbReference type="ARBA" id="ARBA00022737"/>
    </source>
</evidence>
<evidence type="ECO:0000313" key="4">
    <source>
        <dbReference type="EMBL" id="MCP1375518.1"/>
    </source>
</evidence>
<dbReference type="SMART" id="SM00450">
    <property type="entry name" value="RHOD"/>
    <property type="match status" value="2"/>
</dbReference>
<name>A0ABT1FDR7_9GAMM</name>
<reference evidence="4 5" key="1">
    <citation type="submission" date="2022-06" db="EMBL/GenBank/DDBJ databases">
        <title>Dyella sp. Sa strain:Sa Genome sequencing.</title>
        <authorList>
            <person name="Park S."/>
        </authorList>
    </citation>
    <scope>NUCLEOTIDE SEQUENCE [LARGE SCALE GENOMIC DNA]</scope>
    <source>
        <strain evidence="4 5">Sa</strain>
    </source>
</reference>
<dbReference type="InterPro" id="IPR001763">
    <property type="entry name" value="Rhodanese-like_dom"/>
</dbReference>
<dbReference type="SUPFAM" id="SSF52821">
    <property type="entry name" value="Rhodanese/Cell cycle control phosphatase"/>
    <property type="match status" value="2"/>
</dbReference>
<dbReference type="CDD" id="cd01449">
    <property type="entry name" value="TST_Repeat_2"/>
    <property type="match status" value="1"/>
</dbReference>
<dbReference type="Pfam" id="PF00581">
    <property type="entry name" value="Rhodanese"/>
    <property type="match status" value="2"/>
</dbReference>
<protein>
    <submittedName>
        <fullName evidence="4">Sulfurtransferase</fullName>
    </submittedName>
</protein>
<dbReference type="EMBL" id="JAMZEK010000003">
    <property type="protein sequence ID" value="MCP1375518.1"/>
    <property type="molecule type" value="Genomic_DNA"/>
</dbReference>
<dbReference type="RefSeq" id="WP_253568050.1">
    <property type="nucleotide sequence ID" value="NZ_JAMZEK010000003.1"/>
</dbReference>
<organism evidence="4 5">
    <name type="scientific">Dyella lutea</name>
    <dbReference type="NCBI Taxonomy" id="2950441"/>
    <lineage>
        <taxon>Bacteria</taxon>
        <taxon>Pseudomonadati</taxon>
        <taxon>Pseudomonadota</taxon>
        <taxon>Gammaproteobacteria</taxon>
        <taxon>Lysobacterales</taxon>
        <taxon>Rhodanobacteraceae</taxon>
        <taxon>Dyella</taxon>
    </lineage>
</organism>
<keyword evidence="1" id="KW-0808">Transferase</keyword>
<dbReference type="Gene3D" id="3.40.250.10">
    <property type="entry name" value="Rhodanese-like domain"/>
    <property type="match status" value="2"/>
</dbReference>
<keyword evidence="2" id="KW-0677">Repeat</keyword>
<dbReference type="Proteomes" id="UP001204615">
    <property type="component" value="Unassembled WGS sequence"/>
</dbReference>
<accession>A0ABT1FDR7</accession>
<gene>
    <name evidence="4" type="ORF">NC595_15825</name>
</gene>
<dbReference type="InterPro" id="IPR036873">
    <property type="entry name" value="Rhodanese-like_dom_sf"/>
</dbReference>
<evidence type="ECO:0000256" key="1">
    <source>
        <dbReference type="ARBA" id="ARBA00022679"/>
    </source>
</evidence>
<evidence type="ECO:0000259" key="3">
    <source>
        <dbReference type="PROSITE" id="PS50206"/>
    </source>
</evidence>
<dbReference type="CDD" id="cd01448">
    <property type="entry name" value="TST_Repeat_1"/>
    <property type="match status" value="1"/>
</dbReference>
<proteinExistence type="predicted"/>
<comment type="caution">
    <text evidence="4">The sequence shown here is derived from an EMBL/GenBank/DDBJ whole genome shotgun (WGS) entry which is preliminary data.</text>
</comment>
<feature type="domain" description="Rhodanese" evidence="3">
    <location>
        <begin position="17"/>
        <end position="139"/>
    </location>
</feature>
<sequence length="283" mass="29612">MSFSTPLIDVAGLAGIPAGEVMIFDCRVDLADPTKGRRDFLAGHIPGAVYADLDHDLSDLSRQSGGLGRHPLPSAAAFSAALGRWGWRPDLPVVCYDAGNGALAAARLWWMLRAVGAQAVAVLDGGLAAWLTAGQPLEAGEPAARAPTHVEITFEPSMIVDHAGAADAASTGNLVDARAEPRYRGEVEPLDRVAGHVPGALNRPFASNLEPDGRFKPVAVLREEWLALLGGRDPAAVVHMCGSGVTAIHNMLAMERAGLGGSRLYPPSWSGWISDPSRPVAIG</sequence>
<keyword evidence="5" id="KW-1185">Reference proteome</keyword>
<dbReference type="PANTHER" id="PTHR11364">
    <property type="entry name" value="THIOSULFATE SULFERTANSFERASE"/>
    <property type="match status" value="1"/>
</dbReference>
<dbReference type="PROSITE" id="PS50206">
    <property type="entry name" value="RHODANESE_3"/>
    <property type="match status" value="2"/>
</dbReference>
<feature type="domain" description="Rhodanese" evidence="3">
    <location>
        <begin position="168"/>
        <end position="281"/>
    </location>
</feature>
<dbReference type="InterPro" id="IPR045078">
    <property type="entry name" value="TST/MPST-like"/>
</dbReference>
<dbReference type="PANTHER" id="PTHR11364:SF27">
    <property type="entry name" value="SULFURTRANSFERASE"/>
    <property type="match status" value="1"/>
</dbReference>